<proteinExistence type="predicted"/>
<evidence type="ECO:0000313" key="1">
    <source>
        <dbReference type="EMBL" id="KKK83572.1"/>
    </source>
</evidence>
<dbReference type="AlphaFoldDB" id="A0A0F8YQC4"/>
<evidence type="ECO:0008006" key="2">
    <source>
        <dbReference type="Google" id="ProtNLM"/>
    </source>
</evidence>
<reference evidence="1" key="1">
    <citation type="journal article" date="2015" name="Nature">
        <title>Complex archaea that bridge the gap between prokaryotes and eukaryotes.</title>
        <authorList>
            <person name="Spang A."/>
            <person name="Saw J.H."/>
            <person name="Jorgensen S.L."/>
            <person name="Zaremba-Niedzwiedzka K."/>
            <person name="Martijn J."/>
            <person name="Lind A.E."/>
            <person name="van Eijk R."/>
            <person name="Schleper C."/>
            <person name="Guy L."/>
            <person name="Ettema T.J."/>
        </authorList>
    </citation>
    <scope>NUCLEOTIDE SEQUENCE</scope>
</reference>
<name>A0A0F8YQC4_9ZZZZ</name>
<protein>
    <recommendedName>
        <fullName evidence="2">Acetyltransferase</fullName>
    </recommendedName>
</protein>
<dbReference type="EMBL" id="LAZR01052163">
    <property type="protein sequence ID" value="KKK83572.1"/>
    <property type="molecule type" value="Genomic_DNA"/>
</dbReference>
<sequence length="75" mass="8798">MYLKETTTSHLVEILSMQELFDPFHHDISARYHYGEEAQDPETFAKDNLVFLSGEALPQCWLNPHYRDNEIAKKS</sequence>
<gene>
    <name evidence="1" type="ORF">LCGC14_2792020</name>
</gene>
<organism evidence="1">
    <name type="scientific">marine sediment metagenome</name>
    <dbReference type="NCBI Taxonomy" id="412755"/>
    <lineage>
        <taxon>unclassified sequences</taxon>
        <taxon>metagenomes</taxon>
        <taxon>ecological metagenomes</taxon>
    </lineage>
</organism>
<accession>A0A0F8YQC4</accession>
<comment type="caution">
    <text evidence="1">The sequence shown here is derived from an EMBL/GenBank/DDBJ whole genome shotgun (WGS) entry which is preliminary data.</text>
</comment>